<dbReference type="GO" id="GO:0016020">
    <property type="term" value="C:membrane"/>
    <property type="evidence" value="ECO:0007669"/>
    <property type="project" value="TreeGrafter"/>
</dbReference>
<feature type="transmembrane region" description="Helical" evidence="1">
    <location>
        <begin position="244"/>
        <end position="270"/>
    </location>
</feature>
<keyword evidence="4" id="KW-1185">Reference proteome</keyword>
<protein>
    <recommendedName>
        <fullName evidence="2">PGG domain-containing protein</fullName>
    </recommendedName>
</protein>
<dbReference type="PANTHER" id="PTHR24177">
    <property type="entry name" value="CASKIN"/>
    <property type="match status" value="1"/>
</dbReference>
<accession>A0A4Y7LL37</accession>
<reference evidence="3 4" key="1">
    <citation type="journal article" date="2018" name="Science">
        <title>The opium poppy genome and morphinan production.</title>
        <authorList>
            <person name="Guo L."/>
            <person name="Winzer T."/>
            <person name="Yang X."/>
            <person name="Li Y."/>
            <person name="Ning Z."/>
            <person name="He Z."/>
            <person name="Teodor R."/>
            <person name="Lu Y."/>
            <person name="Bowser T.A."/>
            <person name="Graham I.A."/>
            <person name="Ye K."/>
        </authorList>
    </citation>
    <scope>NUCLEOTIDE SEQUENCE [LARGE SCALE GENOMIC DNA]</scope>
    <source>
        <strain evidence="4">cv. HN1</strain>
        <tissue evidence="3">Leaves</tissue>
    </source>
</reference>
<dbReference type="Gramene" id="RZC84815">
    <property type="protein sequence ID" value="RZC84815"/>
    <property type="gene ID" value="C5167_047599"/>
</dbReference>
<evidence type="ECO:0000256" key="1">
    <source>
        <dbReference type="SAM" id="Phobius"/>
    </source>
</evidence>
<dbReference type="EMBL" id="CM010725">
    <property type="protein sequence ID" value="RZC84815.1"/>
    <property type="molecule type" value="Genomic_DNA"/>
</dbReference>
<dbReference type="AlphaFoldDB" id="A0A4Y7LL37"/>
<name>A0A4Y7LL37_PAPSO</name>
<dbReference type="OMA" id="MLMEICK"/>
<dbReference type="InterPro" id="IPR026961">
    <property type="entry name" value="PGG_dom"/>
</dbReference>
<keyword evidence="1" id="KW-1133">Transmembrane helix</keyword>
<evidence type="ECO:0000313" key="3">
    <source>
        <dbReference type="EMBL" id="RZC84815.1"/>
    </source>
</evidence>
<dbReference type="Proteomes" id="UP000316621">
    <property type="component" value="Chromosome 11"/>
</dbReference>
<feature type="transmembrane region" description="Helical" evidence="1">
    <location>
        <begin position="203"/>
        <end position="224"/>
    </location>
</feature>
<organism evidence="3 4">
    <name type="scientific">Papaver somniferum</name>
    <name type="common">Opium poppy</name>
    <dbReference type="NCBI Taxonomy" id="3469"/>
    <lineage>
        <taxon>Eukaryota</taxon>
        <taxon>Viridiplantae</taxon>
        <taxon>Streptophyta</taxon>
        <taxon>Embryophyta</taxon>
        <taxon>Tracheophyta</taxon>
        <taxon>Spermatophyta</taxon>
        <taxon>Magnoliopsida</taxon>
        <taxon>Ranunculales</taxon>
        <taxon>Papaveraceae</taxon>
        <taxon>Papaveroideae</taxon>
        <taxon>Papaver</taxon>
    </lineage>
</organism>
<proteinExistence type="predicted"/>
<dbReference type="Pfam" id="PF13962">
    <property type="entry name" value="PGG"/>
    <property type="match status" value="1"/>
</dbReference>
<keyword evidence="1" id="KW-0812">Transmembrane</keyword>
<dbReference type="PANTHER" id="PTHR24177:SF365">
    <property type="entry name" value="ANKYRIN REPEAT-CONTAINING PROTEIN NPR4-LIKE ISOFORM X1"/>
    <property type="match status" value="1"/>
</dbReference>
<evidence type="ECO:0000313" key="4">
    <source>
        <dbReference type="Proteomes" id="UP000316621"/>
    </source>
</evidence>
<evidence type="ECO:0000259" key="2">
    <source>
        <dbReference type="Pfam" id="PF13962"/>
    </source>
</evidence>
<gene>
    <name evidence="3" type="ORF">C5167_047599</name>
</gene>
<keyword evidence="1" id="KW-0472">Membrane</keyword>
<sequence length="299" mass="33147">MSYLTRATGIFERLYNQKLVHQQAIALIKQMLMEICKLTTLSRFLGDNPNIMRIAIKHGIIEFVSECLQKNDNLIFSTIPGEGSMIQLAIKERKEMIVELICKSGDKIGEKIDLLSRRDADKNNILHYAAKLAPFAQLNLVSGAVLQIQREMQWYKGVESMLGESDRFTRNTKGDPAQFIFTEAHKDLVKEGRDCLKDTSGSCMIVASLIAIVTFAAAFTVPGGNISDSNSFMNGTPVFLGKSSFTVFVVSDALALLSSITSVLIFLAIYTSRFAELDFLKSLPQKLIIGLATLFISMV</sequence>
<feature type="domain" description="PGG" evidence="2">
    <location>
        <begin position="196"/>
        <end position="299"/>
    </location>
</feature>